<organism evidence="1 2">
    <name type="scientific">Bifidobacterium thermacidophilum subsp. thermacidophilum</name>
    <dbReference type="NCBI Taxonomy" id="79262"/>
    <lineage>
        <taxon>Bacteria</taxon>
        <taxon>Bacillati</taxon>
        <taxon>Actinomycetota</taxon>
        <taxon>Actinomycetes</taxon>
        <taxon>Bifidobacteriales</taxon>
        <taxon>Bifidobacteriaceae</taxon>
        <taxon>Bifidobacterium</taxon>
    </lineage>
</organism>
<evidence type="ECO:0000313" key="1">
    <source>
        <dbReference type="EMBL" id="KFJ04876.1"/>
    </source>
</evidence>
<reference evidence="1 2" key="1">
    <citation type="submission" date="2014-03" db="EMBL/GenBank/DDBJ databases">
        <title>Genomics of Bifidobacteria.</title>
        <authorList>
            <person name="Ventura M."/>
            <person name="Milani C."/>
            <person name="Lugli G.A."/>
        </authorList>
    </citation>
    <scope>NUCLEOTIDE SEQUENCE [LARGE SCALE GENOMIC DNA]</scope>
    <source>
        <strain evidence="1 2">LMG 21395</strain>
    </source>
</reference>
<dbReference type="AlphaFoldDB" id="A0A087EAS5"/>
<dbReference type="EMBL" id="JGZT01000001">
    <property type="protein sequence ID" value="KFJ04876.1"/>
    <property type="molecule type" value="Genomic_DNA"/>
</dbReference>
<comment type="caution">
    <text evidence="1">The sequence shown here is derived from an EMBL/GenBank/DDBJ whole genome shotgun (WGS) entry which is preliminary data.</text>
</comment>
<evidence type="ECO:0000313" key="2">
    <source>
        <dbReference type="Proteomes" id="UP000029003"/>
    </source>
</evidence>
<accession>A0A087EAS5</accession>
<gene>
    <name evidence="1" type="ORF">THER5_1969</name>
</gene>
<sequence>MFRDSAAWQPVASAPRCRRPVSWTRAWNPPGLLTLTFHFIQLPAARFIPDFHRGETCGFGRIQEGFKWDLEA</sequence>
<name>A0A087EAS5_9BIFI</name>
<protein>
    <submittedName>
        <fullName evidence="1">Uncharacterized protein</fullName>
    </submittedName>
</protein>
<proteinExistence type="predicted"/>
<dbReference type="Proteomes" id="UP000029003">
    <property type="component" value="Unassembled WGS sequence"/>
</dbReference>